<gene>
    <name evidence="1" type="ORF">QFC19_000683</name>
</gene>
<sequence>MELREAAASLKALQLVSEFKGSFKDIRYTLHPDGLSGELAGKGSNLAWATRSVWMGMRPNTGNSAEEKGSIIDERRSIIDERTRTVITVMDSDTTATYSLSALSPTLTANFAADYFEAVTCKFASATSATRCSFHLSVAPGRQALQHVPVGVRVTDIFWAMGGLSTLYEGSSAKIPTSAYSVSLCLAESVGGWDPDTFAPMITFSFMQLRSVRHLWGSLDIAYTLHRILTGDLKRHPDLSDAADQPDHASTSRRYGRLLGSPDSEGRFPGYDYHTDKAIPFIVPESPTEALLNAYEKQYSLPPTLVEEGNGDSLADHVYKLLPLLTMLYRIYEACLMMG</sequence>
<protein>
    <submittedName>
        <fullName evidence="1">Uncharacterized protein</fullName>
    </submittedName>
</protein>
<dbReference type="Proteomes" id="UP001241377">
    <property type="component" value="Unassembled WGS sequence"/>
</dbReference>
<comment type="caution">
    <text evidence="1">The sequence shown here is derived from an EMBL/GenBank/DDBJ whole genome shotgun (WGS) entry which is preliminary data.</text>
</comment>
<reference evidence="1" key="1">
    <citation type="submission" date="2023-04" db="EMBL/GenBank/DDBJ databases">
        <title>Draft Genome sequencing of Naganishia species isolated from polar environments using Oxford Nanopore Technology.</title>
        <authorList>
            <person name="Leo P."/>
            <person name="Venkateswaran K."/>
        </authorList>
    </citation>
    <scope>NUCLEOTIDE SEQUENCE</scope>
    <source>
        <strain evidence="1">MNA-CCFEE 5261</strain>
    </source>
</reference>
<dbReference type="EMBL" id="JASBWR010000004">
    <property type="protein sequence ID" value="KAJ9112663.1"/>
    <property type="molecule type" value="Genomic_DNA"/>
</dbReference>
<keyword evidence="2" id="KW-1185">Reference proteome</keyword>
<name>A0ACC2WMH5_9TREE</name>
<accession>A0ACC2WMH5</accession>
<evidence type="ECO:0000313" key="2">
    <source>
        <dbReference type="Proteomes" id="UP001241377"/>
    </source>
</evidence>
<evidence type="ECO:0000313" key="1">
    <source>
        <dbReference type="EMBL" id="KAJ9112663.1"/>
    </source>
</evidence>
<proteinExistence type="predicted"/>
<organism evidence="1 2">
    <name type="scientific">Naganishia cerealis</name>
    <dbReference type="NCBI Taxonomy" id="610337"/>
    <lineage>
        <taxon>Eukaryota</taxon>
        <taxon>Fungi</taxon>
        <taxon>Dikarya</taxon>
        <taxon>Basidiomycota</taxon>
        <taxon>Agaricomycotina</taxon>
        <taxon>Tremellomycetes</taxon>
        <taxon>Filobasidiales</taxon>
        <taxon>Filobasidiaceae</taxon>
        <taxon>Naganishia</taxon>
    </lineage>
</organism>